<gene>
    <name evidence="3" type="ORF">NGM29_10575</name>
</gene>
<dbReference type="Proteomes" id="UP001056855">
    <property type="component" value="Chromosome"/>
</dbReference>
<dbReference type="EMBL" id="CP100355">
    <property type="protein sequence ID" value="UTF52240.1"/>
    <property type="molecule type" value="Genomic_DNA"/>
</dbReference>
<dbReference type="Gene3D" id="3.40.50.720">
    <property type="entry name" value="NAD(P)-binding Rossmann-like Domain"/>
    <property type="match status" value="1"/>
</dbReference>
<feature type="domain" description="Gfo/Idh/MocA-like oxidoreductase N-terminal" evidence="1">
    <location>
        <begin position="23"/>
        <end position="116"/>
    </location>
</feature>
<keyword evidence="4" id="KW-1185">Reference proteome</keyword>
<reference evidence="3" key="1">
    <citation type="submission" date="2022-06" db="EMBL/GenBank/DDBJ databases">
        <title>Diverse halophilic archaea isolated from saline environments.</title>
        <authorList>
            <person name="Cui H.-L."/>
        </authorList>
    </citation>
    <scope>NUCLEOTIDE SEQUENCE</scope>
    <source>
        <strain evidence="3">WLHS1</strain>
    </source>
</reference>
<dbReference type="GO" id="GO:0000166">
    <property type="term" value="F:nucleotide binding"/>
    <property type="evidence" value="ECO:0007669"/>
    <property type="project" value="InterPro"/>
</dbReference>
<evidence type="ECO:0000313" key="3">
    <source>
        <dbReference type="EMBL" id="UTF52240.1"/>
    </source>
</evidence>
<dbReference type="InterPro" id="IPR000683">
    <property type="entry name" value="Gfo/Idh/MocA-like_OxRdtase_N"/>
</dbReference>
<dbReference type="PANTHER" id="PTHR43377:SF1">
    <property type="entry name" value="BILIVERDIN REDUCTASE A"/>
    <property type="match status" value="1"/>
</dbReference>
<dbReference type="GeneID" id="73290495"/>
<dbReference type="InterPro" id="IPR036291">
    <property type="entry name" value="NAD(P)-bd_dom_sf"/>
</dbReference>
<proteinExistence type="predicted"/>
<evidence type="ECO:0000259" key="1">
    <source>
        <dbReference type="Pfam" id="PF01408"/>
    </source>
</evidence>
<evidence type="ECO:0000259" key="2">
    <source>
        <dbReference type="Pfam" id="PF22725"/>
    </source>
</evidence>
<organism evidence="3 4">
    <name type="scientific">Natronosalvus rutilus</name>
    <dbReference type="NCBI Taxonomy" id="2953753"/>
    <lineage>
        <taxon>Archaea</taxon>
        <taxon>Methanobacteriati</taxon>
        <taxon>Methanobacteriota</taxon>
        <taxon>Stenosarchaea group</taxon>
        <taxon>Halobacteria</taxon>
        <taxon>Halobacteriales</taxon>
        <taxon>Natrialbaceae</taxon>
        <taxon>Natronosalvus</taxon>
    </lineage>
</organism>
<name>A0A9E7ST73_9EURY</name>
<dbReference type="AlphaFoldDB" id="A0A9E7ST73"/>
<dbReference type="SUPFAM" id="SSF51735">
    <property type="entry name" value="NAD(P)-binding Rossmann-fold domains"/>
    <property type="match status" value="1"/>
</dbReference>
<dbReference type="InterPro" id="IPR055170">
    <property type="entry name" value="GFO_IDH_MocA-like_dom"/>
</dbReference>
<evidence type="ECO:0000313" key="4">
    <source>
        <dbReference type="Proteomes" id="UP001056855"/>
    </source>
</evidence>
<accession>A0A9E7ST73</accession>
<feature type="domain" description="GFO/IDH/MocA-like oxidoreductase" evidence="2">
    <location>
        <begin position="131"/>
        <end position="252"/>
    </location>
</feature>
<dbReference type="KEGG" id="sawl:NGM29_10575"/>
<protein>
    <submittedName>
        <fullName evidence="3">Gfo/Idh/MocA family oxidoreductase</fullName>
    </submittedName>
</protein>
<dbReference type="Pfam" id="PF01408">
    <property type="entry name" value="GFO_IDH_MocA"/>
    <property type="match status" value="1"/>
</dbReference>
<sequence length="332" mass="35341">MSDPIAMGILSTAHVHTDAYASELAAREDVDFVGVTDRDSDRGQETADSHGTEYVADADALLERIDAAVICAPNADHREWFKRAAAAGVHVLCEKPLAPTLEDARAIVDVWQESGIRAGITMPLRFCGPAQRAREALDAGEVGDLLAISGTNRGQMPGGWFVDPEAAGGGAVMDHSVHIVDLVYHLTGQAVAEVYAEVDTRFHDIAVDDVNVLSMELADGTPFFLDGSWSKPDAWHTWGDATLELTGTDATVGIDYTDQSLVHTVESGSNAGVHTAFYGTNANACLIEDFVSSVRADREPEITPDDGLLAVAVVEAAYESAETGEPVEVTFD</sequence>
<dbReference type="Pfam" id="PF22725">
    <property type="entry name" value="GFO_IDH_MocA_C3"/>
    <property type="match status" value="1"/>
</dbReference>
<dbReference type="InterPro" id="IPR051450">
    <property type="entry name" value="Gfo/Idh/MocA_Oxidoreductases"/>
</dbReference>
<dbReference type="PANTHER" id="PTHR43377">
    <property type="entry name" value="BILIVERDIN REDUCTASE A"/>
    <property type="match status" value="1"/>
</dbReference>
<dbReference type="RefSeq" id="WP_254156087.1">
    <property type="nucleotide sequence ID" value="NZ_CP100355.1"/>
</dbReference>
<dbReference type="Gene3D" id="3.30.360.10">
    <property type="entry name" value="Dihydrodipicolinate Reductase, domain 2"/>
    <property type="match status" value="1"/>
</dbReference>
<dbReference type="SUPFAM" id="SSF55347">
    <property type="entry name" value="Glyceraldehyde-3-phosphate dehydrogenase-like, C-terminal domain"/>
    <property type="match status" value="1"/>
</dbReference>